<accession>A0A7D7N9X7</accession>
<evidence type="ECO:0000256" key="7">
    <source>
        <dbReference type="ARBA" id="ARBA00023053"/>
    </source>
</evidence>
<proteinExistence type="inferred from homology"/>
<evidence type="ECO:0000256" key="3">
    <source>
        <dbReference type="ARBA" id="ARBA00022519"/>
    </source>
</evidence>
<feature type="transmembrane region" description="Helical" evidence="13">
    <location>
        <begin position="99"/>
        <end position="124"/>
    </location>
</feature>
<feature type="transmembrane region" description="Helical" evidence="13">
    <location>
        <begin position="38"/>
        <end position="60"/>
    </location>
</feature>
<keyword evidence="8 13" id="KW-0406">Ion transport</keyword>
<dbReference type="RefSeq" id="WP_182122453.1">
    <property type="nucleotide sequence ID" value="NZ_CP059567.1"/>
</dbReference>
<comment type="subcellular location">
    <subcellularLocation>
        <location evidence="1 13">Cell membrane</location>
        <topology evidence="1 13">Multi-pass membrane protein</topology>
    </subcellularLocation>
</comment>
<feature type="binding site" evidence="13">
    <location>
        <position position="78"/>
    </location>
    <ligand>
        <name>Na(+)</name>
        <dbReference type="ChEBI" id="CHEBI:29101"/>
        <note>structural</note>
    </ligand>
</feature>
<dbReference type="HAMAP" id="MF_00454">
    <property type="entry name" value="FluC"/>
    <property type="match status" value="1"/>
</dbReference>
<dbReference type="AlphaFoldDB" id="A0A7D7N9X7"/>
<evidence type="ECO:0000256" key="2">
    <source>
        <dbReference type="ARBA" id="ARBA00022475"/>
    </source>
</evidence>
<dbReference type="GO" id="GO:0046872">
    <property type="term" value="F:metal ion binding"/>
    <property type="evidence" value="ECO:0007669"/>
    <property type="project" value="UniProtKB-KW"/>
</dbReference>
<evidence type="ECO:0000256" key="8">
    <source>
        <dbReference type="ARBA" id="ARBA00023065"/>
    </source>
</evidence>
<comment type="catalytic activity">
    <reaction evidence="12">
        <text>fluoride(in) = fluoride(out)</text>
        <dbReference type="Rhea" id="RHEA:76159"/>
        <dbReference type="ChEBI" id="CHEBI:17051"/>
    </reaction>
    <physiologicalReaction direction="left-to-right" evidence="12">
        <dbReference type="Rhea" id="RHEA:76160"/>
    </physiologicalReaction>
</comment>
<keyword evidence="13" id="KW-0813">Transport</keyword>
<keyword evidence="2 13" id="KW-1003">Cell membrane</keyword>
<keyword evidence="3" id="KW-0997">Cell inner membrane</keyword>
<evidence type="ECO:0000256" key="9">
    <source>
        <dbReference type="ARBA" id="ARBA00023136"/>
    </source>
</evidence>
<evidence type="ECO:0000256" key="11">
    <source>
        <dbReference type="ARBA" id="ARBA00035120"/>
    </source>
</evidence>
<protein>
    <recommendedName>
        <fullName evidence="13">Fluoride-specific ion channel FluC</fullName>
    </recommendedName>
</protein>
<dbReference type="PANTHER" id="PTHR28259:SF1">
    <property type="entry name" value="FLUORIDE EXPORT PROTEIN 1-RELATED"/>
    <property type="match status" value="1"/>
</dbReference>
<comment type="similarity">
    <text evidence="11 13">Belongs to the fluoride channel Fluc/FEX (TC 1.A.43) family.</text>
</comment>
<comment type="activity regulation">
    <text evidence="13">Na(+) is not transported, but it plays an essential structural role and its presence is essential for fluoride channel function.</text>
</comment>
<keyword evidence="4 13" id="KW-0812">Transmembrane</keyword>
<dbReference type="InterPro" id="IPR003691">
    <property type="entry name" value="FluC"/>
</dbReference>
<feature type="transmembrane region" description="Helical" evidence="13">
    <location>
        <begin position="67"/>
        <end position="87"/>
    </location>
</feature>
<evidence type="ECO:0000256" key="5">
    <source>
        <dbReference type="ARBA" id="ARBA00022723"/>
    </source>
</evidence>
<dbReference type="GO" id="GO:0005886">
    <property type="term" value="C:plasma membrane"/>
    <property type="evidence" value="ECO:0007669"/>
    <property type="project" value="UniProtKB-SubCell"/>
</dbReference>
<keyword evidence="6 13" id="KW-1133">Transmembrane helix</keyword>
<dbReference type="Pfam" id="PF02537">
    <property type="entry name" value="CRCB"/>
    <property type="match status" value="1"/>
</dbReference>
<evidence type="ECO:0000256" key="12">
    <source>
        <dbReference type="ARBA" id="ARBA00035585"/>
    </source>
</evidence>
<reference evidence="14 15" key="1">
    <citation type="submission" date="2020-07" db="EMBL/GenBank/DDBJ databases">
        <title>Genomic diversity of species in the Neisseriaceae family.</title>
        <authorList>
            <person name="Vincent A.T."/>
            <person name="Bernet E."/>
            <person name="Veyrier F.J."/>
        </authorList>
    </citation>
    <scope>NUCLEOTIDE SEQUENCE [LARGE SCALE GENOMIC DNA]</scope>
    <source>
        <strain evidence="14 15">DSM 22244</strain>
    </source>
</reference>
<dbReference type="EMBL" id="CP059567">
    <property type="protein sequence ID" value="QMT40857.1"/>
    <property type="molecule type" value="Genomic_DNA"/>
</dbReference>
<name>A0A7D7N9X7_9NEIS</name>
<keyword evidence="7 13" id="KW-0915">Sodium</keyword>
<keyword evidence="10 13" id="KW-0407">Ion channel</keyword>
<dbReference type="GO" id="GO:0062054">
    <property type="term" value="F:fluoride channel activity"/>
    <property type="evidence" value="ECO:0007669"/>
    <property type="project" value="UniProtKB-UniRule"/>
</dbReference>
<evidence type="ECO:0000256" key="1">
    <source>
        <dbReference type="ARBA" id="ARBA00004651"/>
    </source>
</evidence>
<evidence type="ECO:0000256" key="4">
    <source>
        <dbReference type="ARBA" id="ARBA00022692"/>
    </source>
</evidence>
<dbReference type="Proteomes" id="UP000514752">
    <property type="component" value="Chromosome"/>
</dbReference>
<dbReference type="GO" id="GO:0140114">
    <property type="term" value="P:cellular detoxification of fluoride"/>
    <property type="evidence" value="ECO:0007669"/>
    <property type="project" value="UniProtKB-UniRule"/>
</dbReference>
<evidence type="ECO:0000313" key="15">
    <source>
        <dbReference type="Proteomes" id="UP000514752"/>
    </source>
</evidence>
<evidence type="ECO:0000256" key="10">
    <source>
        <dbReference type="ARBA" id="ARBA00023303"/>
    </source>
</evidence>
<sequence>MPLPLSAQIALVAAGAAAGALARWQLGLWLNPCFDKLAFGTLLVNWLGCLLMGVCLGWVWQSGISEAWRLLLVVGLLGSFTTFSAFSAEVVENIVAEHWAAALLTLALHTLGGLLWTVLGMAAVRYAAR</sequence>
<dbReference type="KEGG" id="nsg:H3L94_02020"/>
<dbReference type="PANTHER" id="PTHR28259">
    <property type="entry name" value="FLUORIDE EXPORT PROTEIN 1-RELATED"/>
    <property type="match status" value="1"/>
</dbReference>
<gene>
    <name evidence="13" type="primary">fluC</name>
    <name evidence="13" type="synonym">crcB</name>
    <name evidence="14" type="ORF">H3L94_02020</name>
</gene>
<keyword evidence="5 13" id="KW-0479">Metal-binding</keyword>
<feature type="binding site" evidence="13">
    <location>
        <position position="81"/>
    </location>
    <ligand>
        <name>Na(+)</name>
        <dbReference type="ChEBI" id="CHEBI:29101"/>
        <note>structural</note>
    </ligand>
</feature>
<evidence type="ECO:0000256" key="13">
    <source>
        <dbReference type="HAMAP-Rule" id="MF_00454"/>
    </source>
</evidence>
<evidence type="ECO:0000256" key="6">
    <source>
        <dbReference type="ARBA" id="ARBA00022989"/>
    </source>
</evidence>
<keyword evidence="9 13" id="KW-0472">Membrane</keyword>
<comment type="function">
    <text evidence="13">Fluoride-specific ion channel. Important for reducing fluoride concentration in the cell, thus reducing its toxicity.</text>
</comment>
<organism evidence="14 15">
    <name type="scientific">Neisseria shayeganii</name>
    <dbReference type="NCBI Taxonomy" id="607712"/>
    <lineage>
        <taxon>Bacteria</taxon>
        <taxon>Pseudomonadati</taxon>
        <taxon>Pseudomonadota</taxon>
        <taxon>Betaproteobacteria</taxon>
        <taxon>Neisseriales</taxon>
        <taxon>Neisseriaceae</taxon>
        <taxon>Neisseria</taxon>
    </lineage>
</organism>
<evidence type="ECO:0000313" key="14">
    <source>
        <dbReference type="EMBL" id="QMT40857.1"/>
    </source>
</evidence>